<dbReference type="AlphaFoldDB" id="A0A6A6Q9T3"/>
<feature type="chain" id="PRO_5025611238" evidence="2">
    <location>
        <begin position="21"/>
        <end position="392"/>
    </location>
</feature>
<organism evidence="3 4">
    <name type="scientific">Lophium mytilinum</name>
    <dbReference type="NCBI Taxonomy" id="390894"/>
    <lineage>
        <taxon>Eukaryota</taxon>
        <taxon>Fungi</taxon>
        <taxon>Dikarya</taxon>
        <taxon>Ascomycota</taxon>
        <taxon>Pezizomycotina</taxon>
        <taxon>Dothideomycetes</taxon>
        <taxon>Pleosporomycetidae</taxon>
        <taxon>Mytilinidiales</taxon>
        <taxon>Mytilinidiaceae</taxon>
        <taxon>Lophium</taxon>
    </lineage>
</organism>
<dbReference type="InterPro" id="IPR015943">
    <property type="entry name" value="WD40/YVTN_repeat-like_dom_sf"/>
</dbReference>
<sequence>MGLGTLVIAALALAFSRTSASTLYVASYGGTVSTLSLTGNTLVNISVNTNCGSASNHAPTWLELDKANKVLYCLGEEGSINSFKTSADGILSLIDQKATIKGPVSSIFFNNNNDIALAHYDGSSISTWSKTPSGAIAPIQNITFTLATPGPNPDRQAAPYEHEAILDPTGQFLLFPDLGADLVRVFSFDPSTSLLSAQDPLKAAPGSGPRHAVFWSPKTPYTQGKPLFFFLIAELSNTITSYAVTYPKSGGLVFTEVQTVTVFGDKPVPSTAAAAEIVVSPDKKFILNSNRMDYSFTTANPDPTNSTEIVSDSITVWKPNANGTLEFVQLAPAGGTGPRHFSLNAVGDIVSVGLQLSENVAIIKRDVKTGKLGDIVANLAGGGPITNVIWDQ</sequence>
<dbReference type="PANTHER" id="PTHR30344:SF1">
    <property type="entry name" value="6-PHOSPHOGLUCONOLACTONASE"/>
    <property type="match status" value="1"/>
</dbReference>
<feature type="signal peptide" evidence="2">
    <location>
        <begin position="1"/>
        <end position="20"/>
    </location>
</feature>
<keyword evidence="4" id="KW-1185">Reference proteome</keyword>
<accession>A0A6A6Q9T3</accession>
<evidence type="ECO:0000256" key="1">
    <source>
        <dbReference type="ARBA" id="ARBA00005564"/>
    </source>
</evidence>
<comment type="similarity">
    <text evidence="1">Belongs to the cycloisomerase 2 family.</text>
</comment>
<protein>
    <submittedName>
        <fullName evidence="3">Carboxy-cis,cis-muconate cyclase-like protein</fullName>
    </submittedName>
</protein>
<evidence type="ECO:0000313" key="3">
    <source>
        <dbReference type="EMBL" id="KAF2488861.1"/>
    </source>
</evidence>
<keyword evidence="2" id="KW-0732">Signal</keyword>
<dbReference type="Proteomes" id="UP000799750">
    <property type="component" value="Unassembled WGS sequence"/>
</dbReference>
<dbReference type="GO" id="GO:0017057">
    <property type="term" value="F:6-phosphogluconolactonase activity"/>
    <property type="evidence" value="ECO:0007669"/>
    <property type="project" value="TreeGrafter"/>
</dbReference>
<dbReference type="InterPro" id="IPR050282">
    <property type="entry name" value="Cycloisomerase_2"/>
</dbReference>
<dbReference type="EMBL" id="MU004200">
    <property type="protein sequence ID" value="KAF2488861.1"/>
    <property type="molecule type" value="Genomic_DNA"/>
</dbReference>
<dbReference type="PANTHER" id="PTHR30344">
    <property type="entry name" value="6-PHOSPHOGLUCONOLACTONASE-RELATED"/>
    <property type="match status" value="1"/>
</dbReference>
<dbReference type="SUPFAM" id="SSF51004">
    <property type="entry name" value="C-terminal (heme d1) domain of cytochrome cd1-nitrite reductase"/>
    <property type="match status" value="1"/>
</dbReference>
<name>A0A6A6Q9T3_9PEZI</name>
<proteinExistence type="inferred from homology"/>
<dbReference type="OrthoDB" id="9972196at2759"/>
<dbReference type="InterPro" id="IPR011048">
    <property type="entry name" value="Haem_d1_sf"/>
</dbReference>
<gene>
    <name evidence="3" type="ORF">BU16DRAFT_472953</name>
</gene>
<evidence type="ECO:0000256" key="2">
    <source>
        <dbReference type="SAM" id="SignalP"/>
    </source>
</evidence>
<dbReference type="Pfam" id="PF10282">
    <property type="entry name" value="Lactonase"/>
    <property type="match status" value="1"/>
</dbReference>
<evidence type="ECO:0000313" key="4">
    <source>
        <dbReference type="Proteomes" id="UP000799750"/>
    </source>
</evidence>
<reference evidence="3" key="1">
    <citation type="journal article" date="2020" name="Stud. Mycol.">
        <title>101 Dothideomycetes genomes: a test case for predicting lifestyles and emergence of pathogens.</title>
        <authorList>
            <person name="Haridas S."/>
            <person name="Albert R."/>
            <person name="Binder M."/>
            <person name="Bloem J."/>
            <person name="Labutti K."/>
            <person name="Salamov A."/>
            <person name="Andreopoulos B."/>
            <person name="Baker S."/>
            <person name="Barry K."/>
            <person name="Bills G."/>
            <person name="Bluhm B."/>
            <person name="Cannon C."/>
            <person name="Castanera R."/>
            <person name="Culley D."/>
            <person name="Daum C."/>
            <person name="Ezra D."/>
            <person name="Gonzalez J."/>
            <person name="Henrissat B."/>
            <person name="Kuo A."/>
            <person name="Liang C."/>
            <person name="Lipzen A."/>
            <person name="Lutzoni F."/>
            <person name="Magnuson J."/>
            <person name="Mondo S."/>
            <person name="Nolan M."/>
            <person name="Ohm R."/>
            <person name="Pangilinan J."/>
            <person name="Park H.-J."/>
            <person name="Ramirez L."/>
            <person name="Alfaro M."/>
            <person name="Sun H."/>
            <person name="Tritt A."/>
            <person name="Yoshinaga Y."/>
            <person name="Zwiers L.-H."/>
            <person name="Turgeon B."/>
            <person name="Goodwin S."/>
            <person name="Spatafora J."/>
            <person name="Crous P."/>
            <person name="Grigoriev I."/>
        </authorList>
    </citation>
    <scope>NUCLEOTIDE SEQUENCE</scope>
    <source>
        <strain evidence="3">CBS 269.34</strain>
    </source>
</reference>
<dbReference type="Gene3D" id="2.130.10.10">
    <property type="entry name" value="YVTN repeat-like/Quinoprotein amine dehydrogenase"/>
    <property type="match status" value="1"/>
</dbReference>
<dbReference type="InterPro" id="IPR019405">
    <property type="entry name" value="Lactonase_7-beta_prop"/>
</dbReference>